<evidence type="ECO:0000256" key="3">
    <source>
        <dbReference type="ARBA" id="ARBA00023274"/>
    </source>
</evidence>
<dbReference type="PANTHER" id="PTHR11700">
    <property type="entry name" value="30S RIBOSOMAL PROTEIN S10 FAMILY MEMBER"/>
    <property type="match status" value="1"/>
</dbReference>
<evidence type="ECO:0000256" key="2">
    <source>
        <dbReference type="ARBA" id="ARBA00022980"/>
    </source>
</evidence>
<proteinExistence type="inferred from homology"/>
<dbReference type="SUPFAM" id="SSF54999">
    <property type="entry name" value="Ribosomal protein S10"/>
    <property type="match status" value="1"/>
</dbReference>
<gene>
    <name evidence="5" type="ORF">DASB73_002530</name>
</gene>
<dbReference type="AlphaFoldDB" id="A0AAV5RD30"/>
<protein>
    <submittedName>
        <fullName evidence="5">Mitochondrial 37S ribosomal protein</fullName>
    </submittedName>
</protein>
<comment type="caution">
    <text evidence="5">The sequence shown here is derived from an EMBL/GenBank/DDBJ whole genome shotgun (WGS) entry which is preliminary data.</text>
</comment>
<evidence type="ECO:0000313" key="5">
    <source>
        <dbReference type="EMBL" id="GMM49295.1"/>
    </source>
</evidence>
<dbReference type="Pfam" id="PF00338">
    <property type="entry name" value="Ribosomal_S10"/>
    <property type="match status" value="1"/>
</dbReference>
<keyword evidence="6" id="KW-1185">Reference proteome</keyword>
<feature type="domain" description="Small ribosomal subunit protein uS10" evidence="4">
    <location>
        <begin position="68"/>
        <end position="166"/>
    </location>
</feature>
<comment type="similarity">
    <text evidence="1">Belongs to the universal ribosomal protein uS10 family.</text>
</comment>
<dbReference type="GO" id="GO:0006412">
    <property type="term" value="P:translation"/>
    <property type="evidence" value="ECO:0007669"/>
    <property type="project" value="InterPro"/>
</dbReference>
<dbReference type="EMBL" id="BTGC01000001">
    <property type="protein sequence ID" value="GMM49295.1"/>
    <property type="molecule type" value="Genomic_DNA"/>
</dbReference>
<dbReference type="InterPro" id="IPR036838">
    <property type="entry name" value="Ribosomal_uS10_dom_sf"/>
</dbReference>
<organism evidence="5 6">
    <name type="scientific">Starmerella bacillaris</name>
    <name type="common">Yeast</name>
    <name type="synonym">Candida zemplinina</name>
    <dbReference type="NCBI Taxonomy" id="1247836"/>
    <lineage>
        <taxon>Eukaryota</taxon>
        <taxon>Fungi</taxon>
        <taxon>Dikarya</taxon>
        <taxon>Ascomycota</taxon>
        <taxon>Saccharomycotina</taxon>
        <taxon>Dipodascomycetes</taxon>
        <taxon>Dipodascales</taxon>
        <taxon>Trichomonascaceae</taxon>
        <taxon>Starmerella</taxon>
    </lineage>
</organism>
<dbReference type="GO" id="GO:1990904">
    <property type="term" value="C:ribonucleoprotein complex"/>
    <property type="evidence" value="ECO:0007669"/>
    <property type="project" value="UniProtKB-KW"/>
</dbReference>
<evidence type="ECO:0000313" key="6">
    <source>
        <dbReference type="Proteomes" id="UP001362899"/>
    </source>
</evidence>
<dbReference type="Proteomes" id="UP001362899">
    <property type="component" value="Unassembled WGS sequence"/>
</dbReference>
<dbReference type="Gene3D" id="3.30.70.600">
    <property type="entry name" value="Ribosomal protein S10 domain"/>
    <property type="match status" value="1"/>
</dbReference>
<accession>A0AAV5RD30</accession>
<sequence length="221" mass="25063">MLRLLRRYPAKTPVSAFQPRFFTSKVSESNASSIELNEHTNRPLPLNVKLLQHEPIKLEPTHGDLVGKLTVSSFISLRDVQFLSDFLLRAAFYLGIPAKGPTPKQKNIERWTVIRGPFAHAKSKQNFERITYSREIKLFDADPEVVQLLFAIAAKHTMAGVTVLGNAYVNDAFNPKELESIQNINPDFNQEVVNQIKKYMNEGNDEDLSNILKELETGINK</sequence>
<evidence type="ECO:0000256" key="1">
    <source>
        <dbReference type="ARBA" id="ARBA00007102"/>
    </source>
</evidence>
<evidence type="ECO:0000259" key="4">
    <source>
        <dbReference type="SMART" id="SM01403"/>
    </source>
</evidence>
<dbReference type="GO" id="GO:0003735">
    <property type="term" value="F:structural constituent of ribosome"/>
    <property type="evidence" value="ECO:0007669"/>
    <property type="project" value="InterPro"/>
</dbReference>
<keyword evidence="3" id="KW-0687">Ribonucleoprotein</keyword>
<name>A0AAV5RD30_STABA</name>
<keyword evidence="2 5" id="KW-0689">Ribosomal protein</keyword>
<reference evidence="5 6" key="1">
    <citation type="journal article" date="2023" name="Elife">
        <title>Identification of key yeast species and microbe-microbe interactions impacting larval growth of Drosophila in the wild.</title>
        <authorList>
            <person name="Mure A."/>
            <person name="Sugiura Y."/>
            <person name="Maeda R."/>
            <person name="Honda K."/>
            <person name="Sakurai N."/>
            <person name="Takahashi Y."/>
            <person name="Watada M."/>
            <person name="Katoh T."/>
            <person name="Gotoh A."/>
            <person name="Gotoh Y."/>
            <person name="Taniguchi I."/>
            <person name="Nakamura K."/>
            <person name="Hayashi T."/>
            <person name="Katayama T."/>
            <person name="Uemura T."/>
            <person name="Hattori Y."/>
        </authorList>
    </citation>
    <scope>NUCLEOTIDE SEQUENCE [LARGE SCALE GENOMIC DNA]</scope>
    <source>
        <strain evidence="5 6">SB-73</strain>
    </source>
</reference>
<dbReference type="InterPro" id="IPR001848">
    <property type="entry name" value="Ribosomal_uS10"/>
</dbReference>
<dbReference type="GO" id="GO:0005840">
    <property type="term" value="C:ribosome"/>
    <property type="evidence" value="ECO:0007669"/>
    <property type="project" value="UniProtKB-KW"/>
</dbReference>
<dbReference type="SMART" id="SM01403">
    <property type="entry name" value="Ribosomal_S10"/>
    <property type="match status" value="1"/>
</dbReference>
<dbReference type="InterPro" id="IPR027486">
    <property type="entry name" value="Ribosomal_uS10_dom"/>
</dbReference>